<sequence length="198" mass="22166">MGESEKSVTNGGYKLDEVVSALQKEIRRGNEEQSLYWALELAESGYLKLLMTRLQVIASEDIGLADSNAAILINSMIAGMNETNKDWVKDVRPELIGHAVLYLCRAPKNRIADDATYLMSLKKKKGLKLEIPDYAKDCHTTFGKEKLKKISASTGESYEKVINKEFYNEGAKLGNPVDVGGRDWTKELKEHLKKEGLL</sequence>
<accession>A0A1J4SEL8</accession>
<dbReference type="Proteomes" id="UP000182278">
    <property type="component" value="Unassembled WGS sequence"/>
</dbReference>
<dbReference type="Gene3D" id="1.20.272.10">
    <property type="match status" value="1"/>
</dbReference>
<dbReference type="GO" id="GO:0000731">
    <property type="term" value="P:DNA synthesis involved in DNA repair"/>
    <property type="evidence" value="ECO:0007669"/>
    <property type="project" value="TreeGrafter"/>
</dbReference>
<dbReference type="STRING" id="1817893.AUJ66_05865"/>
<protein>
    <recommendedName>
        <fullName evidence="1">MgsA AAA+ ATPase C-terminal domain-containing protein</fullName>
    </recommendedName>
</protein>
<dbReference type="InterPro" id="IPR008921">
    <property type="entry name" value="DNA_pol3_clamp-load_cplx_C"/>
</dbReference>
<dbReference type="GO" id="GO:0006261">
    <property type="term" value="P:DNA-templated DNA replication"/>
    <property type="evidence" value="ECO:0007669"/>
    <property type="project" value="TreeGrafter"/>
</dbReference>
<evidence type="ECO:0000259" key="1">
    <source>
        <dbReference type="Pfam" id="PF12002"/>
    </source>
</evidence>
<dbReference type="InterPro" id="IPR021886">
    <property type="entry name" value="MgsA_C"/>
</dbReference>
<dbReference type="Pfam" id="PF12002">
    <property type="entry name" value="MgsA_C"/>
    <property type="match status" value="1"/>
</dbReference>
<proteinExistence type="predicted"/>
<comment type="caution">
    <text evidence="2">The sequence shown here is derived from an EMBL/GenBank/DDBJ whole genome shotgun (WGS) entry which is preliminary data.</text>
</comment>
<dbReference type="EMBL" id="MNUO01000092">
    <property type="protein sequence ID" value="OIN96542.1"/>
    <property type="molecule type" value="Genomic_DNA"/>
</dbReference>
<dbReference type="GO" id="GO:0008047">
    <property type="term" value="F:enzyme activator activity"/>
    <property type="evidence" value="ECO:0007669"/>
    <property type="project" value="TreeGrafter"/>
</dbReference>
<evidence type="ECO:0000313" key="2">
    <source>
        <dbReference type="EMBL" id="OIN96542.1"/>
    </source>
</evidence>
<dbReference type="SUPFAM" id="SSF48019">
    <property type="entry name" value="post-AAA+ oligomerization domain-like"/>
    <property type="match status" value="1"/>
</dbReference>
<evidence type="ECO:0000313" key="3">
    <source>
        <dbReference type="Proteomes" id="UP000182278"/>
    </source>
</evidence>
<dbReference type="PANTHER" id="PTHR13779:SF7">
    <property type="entry name" value="ATPASE WRNIP1"/>
    <property type="match status" value="1"/>
</dbReference>
<dbReference type="GO" id="GO:0003677">
    <property type="term" value="F:DNA binding"/>
    <property type="evidence" value="ECO:0007669"/>
    <property type="project" value="InterPro"/>
</dbReference>
<reference evidence="2 3" key="1">
    <citation type="journal article" date="2016" name="Environ. Microbiol.">
        <title>Genomic resolution of a cold subsurface aquifer community provides metabolic insights for novel microbes adapted to high CO concentrations.</title>
        <authorList>
            <person name="Probst A.J."/>
            <person name="Castelle C.J."/>
            <person name="Singh A."/>
            <person name="Brown C.T."/>
            <person name="Anantharaman K."/>
            <person name="Sharon I."/>
            <person name="Hug L.A."/>
            <person name="Burstein D."/>
            <person name="Emerson J.B."/>
            <person name="Thomas B.C."/>
            <person name="Banfield J.F."/>
        </authorList>
    </citation>
    <scope>NUCLEOTIDE SEQUENCE [LARGE SCALE GENOMIC DNA]</scope>
    <source>
        <strain evidence="2">CG1_02_38_46</strain>
    </source>
</reference>
<name>A0A1J4SEL8_9BACT</name>
<feature type="domain" description="MgsA AAA+ ATPase C-terminal" evidence="1">
    <location>
        <begin position="33"/>
        <end position="158"/>
    </location>
</feature>
<dbReference type="InterPro" id="IPR051314">
    <property type="entry name" value="AAA_ATPase_RarA/MGS1/WRNIP1"/>
</dbReference>
<organism evidence="2 3">
    <name type="scientific">Candidatus Desantisbacteria bacterium CG1_02_38_46</name>
    <dbReference type="NCBI Taxonomy" id="1817893"/>
    <lineage>
        <taxon>Bacteria</taxon>
        <taxon>Candidatus Desantisiibacteriota</taxon>
    </lineage>
</organism>
<dbReference type="GO" id="GO:0017116">
    <property type="term" value="F:single-stranded DNA helicase activity"/>
    <property type="evidence" value="ECO:0007669"/>
    <property type="project" value="TreeGrafter"/>
</dbReference>
<dbReference type="PANTHER" id="PTHR13779">
    <property type="entry name" value="WERNER HELICASE-INTERACTING PROTEIN 1 FAMILY MEMBER"/>
    <property type="match status" value="1"/>
</dbReference>
<dbReference type="AlphaFoldDB" id="A0A1J4SEL8"/>
<gene>
    <name evidence="2" type="ORF">AUJ66_05865</name>
</gene>